<protein>
    <submittedName>
        <fullName evidence="1">CSON010913 protein</fullName>
    </submittedName>
</protein>
<dbReference type="Gene3D" id="3.90.1720.10">
    <property type="entry name" value="endopeptidase domain like (from Nostoc punctiforme)"/>
    <property type="match status" value="1"/>
</dbReference>
<proteinExistence type="predicted"/>
<dbReference type="EMBL" id="UFQT01000454">
    <property type="protein sequence ID" value="SSX24545.1"/>
    <property type="molecule type" value="Genomic_DNA"/>
</dbReference>
<reference evidence="1" key="1">
    <citation type="submission" date="2018-07" db="EMBL/GenBank/DDBJ databases">
        <authorList>
            <person name="Quirk P.G."/>
            <person name="Krulwich T.A."/>
        </authorList>
    </citation>
    <scope>NUCLEOTIDE SEQUENCE</scope>
</reference>
<dbReference type="AlphaFoldDB" id="A0A336M2S9"/>
<accession>A0A336M2S9</accession>
<dbReference type="OMA" id="CAVIENG"/>
<evidence type="ECO:0000313" key="1">
    <source>
        <dbReference type="EMBL" id="SSX24545.1"/>
    </source>
</evidence>
<gene>
    <name evidence="1" type="primary">CSON010913</name>
</gene>
<organism evidence="1">
    <name type="scientific">Culicoides sonorensis</name>
    <name type="common">Biting midge</name>
    <dbReference type="NCBI Taxonomy" id="179676"/>
    <lineage>
        <taxon>Eukaryota</taxon>
        <taxon>Metazoa</taxon>
        <taxon>Ecdysozoa</taxon>
        <taxon>Arthropoda</taxon>
        <taxon>Hexapoda</taxon>
        <taxon>Insecta</taxon>
        <taxon>Pterygota</taxon>
        <taxon>Neoptera</taxon>
        <taxon>Endopterygota</taxon>
        <taxon>Diptera</taxon>
        <taxon>Nematocera</taxon>
        <taxon>Chironomoidea</taxon>
        <taxon>Ceratopogonidae</taxon>
        <taxon>Ceratopogoninae</taxon>
        <taxon>Culicoides</taxon>
        <taxon>Monoculicoides</taxon>
    </lineage>
</organism>
<sequence>MKIETMLGRRNTISSSSSGKFWPFSFKSSSFGSTVAIQKLRETKWFGEDEERIFCSVVESGFIVEVHDENRENTWYGIVDFNVKKDKKPTAADINVYSIKMRDGKPMKVVKMTIVNIWKQGNKIRINNFGDKDSTPHSEKDIRSQILFAAKSRTMTWHNSQHFAHWCRYGSKQQDIRKREMSECLKYGSLGLNAGILLVMNNQQRQRSMTK</sequence>
<name>A0A336M2S9_CULSO</name>
<dbReference type="VEuPathDB" id="VectorBase:CSON010913"/>